<feature type="chain" id="PRO_5022180253" evidence="1">
    <location>
        <begin position="24"/>
        <end position="451"/>
    </location>
</feature>
<evidence type="ECO:0000259" key="2">
    <source>
        <dbReference type="Pfam" id="PF13360"/>
    </source>
</evidence>
<name>A0A543AUS2_9ACTN</name>
<evidence type="ECO:0000256" key="1">
    <source>
        <dbReference type="SAM" id="SignalP"/>
    </source>
</evidence>
<feature type="signal peptide" evidence="1">
    <location>
        <begin position="1"/>
        <end position="23"/>
    </location>
</feature>
<dbReference type="InterPro" id="IPR011047">
    <property type="entry name" value="Quinoprotein_ADH-like_sf"/>
</dbReference>
<dbReference type="RefSeq" id="WP_142037606.1">
    <property type="nucleotide sequence ID" value="NZ_JBHTGS010000001.1"/>
</dbReference>
<dbReference type="InParanoid" id="A0A543AUS2"/>
<dbReference type="InterPro" id="IPR015943">
    <property type="entry name" value="WD40/YVTN_repeat-like_dom_sf"/>
</dbReference>
<dbReference type="PROSITE" id="PS51257">
    <property type="entry name" value="PROKAR_LIPOPROTEIN"/>
    <property type="match status" value="1"/>
</dbReference>
<dbReference type="SUPFAM" id="SSF50998">
    <property type="entry name" value="Quinoprotein alcohol dehydrogenase-like"/>
    <property type="match status" value="1"/>
</dbReference>
<evidence type="ECO:0000313" key="3">
    <source>
        <dbReference type="EMBL" id="TQL76336.1"/>
    </source>
</evidence>
<keyword evidence="4" id="KW-1185">Reference proteome</keyword>
<feature type="domain" description="Pyrrolo-quinoline quinone repeat" evidence="2">
    <location>
        <begin position="37"/>
        <end position="218"/>
    </location>
</feature>
<dbReference type="EMBL" id="VFOW01000001">
    <property type="protein sequence ID" value="TQL76336.1"/>
    <property type="molecule type" value="Genomic_DNA"/>
</dbReference>
<dbReference type="OrthoDB" id="3346724at2"/>
<protein>
    <submittedName>
        <fullName evidence="3">Putative pyrroloquinoline-quinone binding quinoprotein</fullName>
    </submittedName>
</protein>
<gene>
    <name evidence="3" type="ORF">FB566_1863</name>
</gene>
<evidence type="ECO:0000313" key="4">
    <source>
        <dbReference type="Proteomes" id="UP000317043"/>
    </source>
</evidence>
<dbReference type="PANTHER" id="PTHR34512:SF30">
    <property type="entry name" value="OUTER MEMBRANE PROTEIN ASSEMBLY FACTOR BAMB"/>
    <property type="match status" value="1"/>
</dbReference>
<sequence length="451" mass="49126">MTRHRYLSLCLLVTALVVSGCSAPETEYLGQRIDPTWITELPTAFGPIHSAVTTEAHVLVTASNGVAVLDRGNGEVIWSHREDRMPANTEVHVYPDSVIIATRAGYRIWDLATGGQTDMNDPMLMESAATAEVFVTIECPSPCILSGRSPDGVPLWEQTMDTDSRFELISDDLSDVDSQPVRPAGDRVALWAPKGDSPTQILDAASGEVITALQTVTDNTVELTDAFFTSADTFTEWGRRAPSRQVALTTYDTATGRELWTRDVDEVTELSNGESILVEIDGARAVLDARTGDVRYPPTDQQYRTILGIDANHRYSSLLVDGQVTVSAHSMLDERLTWSVPIIDNALVEPFSGWVSLSASYLIWDFRTTPTSHAVVIDVATGEASWPSGDLTSPRYHDEDSLLTTCGSTCSGASSQSSIAYFALSLYECSDVAPSRPTWSSDRWTAAVMES</sequence>
<dbReference type="Pfam" id="PF13360">
    <property type="entry name" value="PQQ_2"/>
    <property type="match status" value="1"/>
</dbReference>
<organism evidence="3 4">
    <name type="scientific">Stackebrandtia endophytica</name>
    <dbReference type="NCBI Taxonomy" id="1496996"/>
    <lineage>
        <taxon>Bacteria</taxon>
        <taxon>Bacillati</taxon>
        <taxon>Actinomycetota</taxon>
        <taxon>Actinomycetes</taxon>
        <taxon>Glycomycetales</taxon>
        <taxon>Glycomycetaceae</taxon>
        <taxon>Stackebrandtia</taxon>
    </lineage>
</organism>
<dbReference type="Gene3D" id="2.130.10.10">
    <property type="entry name" value="YVTN repeat-like/Quinoprotein amine dehydrogenase"/>
    <property type="match status" value="1"/>
</dbReference>
<accession>A0A543AUS2</accession>
<keyword evidence="1" id="KW-0732">Signal</keyword>
<comment type="caution">
    <text evidence="3">The sequence shown here is derived from an EMBL/GenBank/DDBJ whole genome shotgun (WGS) entry which is preliminary data.</text>
</comment>
<reference evidence="3 4" key="1">
    <citation type="submission" date="2019-06" db="EMBL/GenBank/DDBJ databases">
        <title>Sequencing the genomes of 1000 actinobacteria strains.</title>
        <authorList>
            <person name="Klenk H.-P."/>
        </authorList>
    </citation>
    <scope>NUCLEOTIDE SEQUENCE [LARGE SCALE GENOMIC DNA]</scope>
    <source>
        <strain evidence="3 4">DSM 45928</strain>
    </source>
</reference>
<dbReference type="PANTHER" id="PTHR34512">
    <property type="entry name" value="CELL SURFACE PROTEIN"/>
    <property type="match status" value="1"/>
</dbReference>
<dbReference type="AlphaFoldDB" id="A0A543AUS2"/>
<dbReference type="InterPro" id="IPR002372">
    <property type="entry name" value="PQQ_rpt_dom"/>
</dbReference>
<proteinExistence type="predicted"/>
<dbReference type="Proteomes" id="UP000317043">
    <property type="component" value="Unassembled WGS sequence"/>
</dbReference>